<feature type="compositionally biased region" description="Basic and acidic residues" evidence="2">
    <location>
        <begin position="38"/>
        <end position="119"/>
    </location>
</feature>
<evidence type="ECO:0000313" key="4">
    <source>
        <dbReference type="EMBL" id="OAX37364.1"/>
    </source>
</evidence>
<dbReference type="GO" id="GO:0005634">
    <property type="term" value="C:nucleus"/>
    <property type="evidence" value="ECO:0007669"/>
    <property type="project" value="TreeGrafter"/>
</dbReference>
<dbReference type="AlphaFoldDB" id="A0A1B7MXN2"/>
<dbReference type="PANTHER" id="PTHR13087:SF0">
    <property type="entry name" value="NFKB ACTIVATING PROTEIN LIKE"/>
    <property type="match status" value="1"/>
</dbReference>
<dbReference type="InterPro" id="IPR009269">
    <property type="entry name" value="NKAP_C"/>
</dbReference>
<dbReference type="OrthoDB" id="273141at2759"/>
<dbReference type="PANTHER" id="PTHR13087">
    <property type="entry name" value="NF-KAPPA B ACTIVATING PROTEIN"/>
    <property type="match status" value="1"/>
</dbReference>
<evidence type="ECO:0000256" key="2">
    <source>
        <dbReference type="SAM" id="MobiDB-lite"/>
    </source>
</evidence>
<reference evidence="4 5" key="1">
    <citation type="submission" date="2016-06" db="EMBL/GenBank/DDBJ databases">
        <title>Comparative genomics of the ectomycorrhizal sister species Rhizopogon vinicolor and Rhizopogon vesiculosus (Basidiomycota: Boletales) reveals a divergence of the mating type B locus.</title>
        <authorList>
            <consortium name="DOE Joint Genome Institute"/>
            <person name="Mujic A.B."/>
            <person name="Kuo A."/>
            <person name="Tritt A."/>
            <person name="Lipzen A."/>
            <person name="Chen C."/>
            <person name="Johnson J."/>
            <person name="Sharma A."/>
            <person name="Barry K."/>
            <person name="Grigoriev I.V."/>
            <person name="Spatafora J.W."/>
        </authorList>
    </citation>
    <scope>NUCLEOTIDE SEQUENCE [LARGE SCALE GENOMIC DNA]</scope>
    <source>
        <strain evidence="4 5">AM-OR11-026</strain>
    </source>
</reference>
<gene>
    <name evidence="4" type="ORF">K503DRAFT_239834</name>
</gene>
<dbReference type="EMBL" id="KV448357">
    <property type="protein sequence ID" value="OAX37364.1"/>
    <property type="molecule type" value="Genomic_DNA"/>
</dbReference>
<evidence type="ECO:0000313" key="5">
    <source>
        <dbReference type="Proteomes" id="UP000092154"/>
    </source>
</evidence>
<dbReference type="InterPro" id="IPR040466">
    <property type="entry name" value="NKAP"/>
</dbReference>
<dbReference type="InParanoid" id="A0A1B7MXN2"/>
<feature type="compositionally biased region" description="Low complexity" evidence="2">
    <location>
        <begin position="298"/>
        <end position="309"/>
    </location>
</feature>
<evidence type="ECO:0000256" key="1">
    <source>
        <dbReference type="ARBA" id="ARBA00009313"/>
    </source>
</evidence>
<accession>A0A1B7MXN2</accession>
<feature type="domain" description="NF-kappa-B-activating protein C-terminal" evidence="3">
    <location>
        <begin position="354"/>
        <end position="455"/>
    </location>
</feature>
<dbReference type="Proteomes" id="UP000092154">
    <property type="component" value="Unassembled WGS sequence"/>
</dbReference>
<feature type="compositionally biased region" description="Basic and acidic residues" evidence="2">
    <location>
        <begin position="229"/>
        <end position="238"/>
    </location>
</feature>
<sequence length="467" mass="54189">MATVHPSRMGLVPQDPKDTYTNRRRVRSPSPRARSQPRHGERIIDNGRHRERDRSRDRRKDDNRQRGRDVEENRRRGDDKRERDRSADRGRDDRRDRDRDRDRSRERRRGSPEYSDYKRPATPPSAEAPWRNEENMYPNRQGRDRPPHAGASYGGGSEYLEGRRAQREASTLSIWPPSPKAPVRTFSPSRDSKSRRKSKRDRSETPTDSADSDEERRRKERKQRKRARKDKERSERKEKKEKKSRPSSRHRSYNGEDEDEDSERRRRSKSKSYPRSPSPSRTPSPTRASEEEEWVEKPAAAPFASSSSAGQNVGSMKPPTTIPSHGEQVADEDSDEDVGPQPLYKVIAKKFDERAYGSALLRGEGSAMAAFLQDDTDSRIPRRGEIGLTSDEIAQFESVGYVMSGSRHKRMNAVRMRKENQVISAEEKRGILKLQKDERQRREAILREEFSELVKDKLKPGPQVQPK</sequence>
<feature type="compositionally biased region" description="Basic residues" evidence="2">
    <location>
        <begin position="218"/>
        <end position="228"/>
    </location>
</feature>
<dbReference type="STRING" id="1314800.A0A1B7MXN2"/>
<dbReference type="GO" id="GO:0010468">
    <property type="term" value="P:regulation of gene expression"/>
    <property type="evidence" value="ECO:0007669"/>
    <property type="project" value="TreeGrafter"/>
</dbReference>
<comment type="similarity">
    <text evidence="1">Belongs to the NKAP family.</text>
</comment>
<dbReference type="GO" id="GO:0003682">
    <property type="term" value="F:chromatin binding"/>
    <property type="evidence" value="ECO:0007669"/>
    <property type="project" value="InterPro"/>
</dbReference>
<keyword evidence="5" id="KW-1185">Reference proteome</keyword>
<protein>
    <submittedName>
        <fullName evidence="4">DUF926-domain-containing protein</fullName>
    </submittedName>
</protein>
<name>A0A1B7MXN2_9AGAM</name>
<dbReference type="Pfam" id="PF06047">
    <property type="entry name" value="Nkap_C"/>
    <property type="match status" value="1"/>
</dbReference>
<evidence type="ECO:0000259" key="3">
    <source>
        <dbReference type="Pfam" id="PF06047"/>
    </source>
</evidence>
<feature type="compositionally biased region" description="Acidic residues" evidence="2">
    <location>
        <begin position="329"/>
        <end position="338"/>
    </location>
</feature>
<proteinExistence type="inferred from homology"/>
<feature type="compositionally biased region" description="Basic residues" evidence="2">
    <location>
        <begin position="239"/>
        <end position="252"/>
    </location>
</feature>
<organism evidence="4 5">
    <name type="scientific">Rhizopogon vinicolor AM-OR11-026</name>
    <dbReference type="NCBI Taxonomy" id="1314800"/>
    <lineage>
        <taxon>Eukaryota</taxon>
        <taxon>Fungi</taxon>
        <taxon>Dikarya</taxon>
        <taxon>Basidiomycota</taxon>
        <taxon>Agaricomycotina</taxon>
        <taxon>Agaricomycetes</taxon>
        <taxon>Agaricomycetidae</taxon>
        <taxon>Boletales</taxon>
        <taxon>Suillineae</taxon>
        <taxon>Rhizopogonaceae</taxon>
        <taxon>Rhizopogon</taxon>
    </lineage>
</organism>
<feature type="region of interest" description="Disordered" evidence="2">
    <location>
        <begin position="1"/>
        <end position="340"/>
    </location>
</feature>